<dbReference type="EMBL" id="JAVAIL010000002">
    <property type="protein sequence ID" value="MDP4539277.1"/>
    <property type="molecule type" value="Genomic_DNA"/>
</dbReference>
<dbReference type="PANTHER" id="PTHR13090:SF1">
    <property type="entry name" value="ARGININE-HYDROXYLASE NDUFAF5, MITOCHONDRIAL"/>
    <property type="match status" value="1"/>
</dbReference>
<sequence>MSSPAPPRIFSPARREASWHRAERRQRREGAARFVIEDMAEDFAERIGFMQLAPERALLMGSLGGGLPGLKEVTRAAPGDFDEELPFPGRPYDFIASFETLATVNDLPAALLHMRCALAEGGVAMASLVGAGSLANLRRAMIAAEPERPAPRMHPLVDNRAATALLERAGFRRFVVDSRELSVAYRSLDRLVADLRDQALGNQLARVAPPLGRAALERVRAAFLDHADEQGRVVEKFEILTLTGWKA</sequence>
<dbReference type="InterPro" id="IPR050602">
    <property type="entry name" value="Malonyl-ACP_OMT"/>
</dbReference>
<dbReference type="GO" id="GO:0008168">
    <property type="term" value="F:methyltransferase activity"/>
    <property type="evidence" value="ECO:0007669"/>
    <property type="project" value="UniProtKB-KW"/>
</dbReference>
<gene>
    <name evidence="4" type="ORF">Q9K01_06545</name>
</gene>
<evidence type="ECO:0000313" key="5">
    <source>
        <dbReference type="Proteomes" id="UP001235664"/>
    </source>
</evidence>
<keyword evidence="5" id="KW-1185">Reference proteome</keyword>
<protein>
    <submittedName>
        <fullName evidence="4">Methyltransferase domain-containing protein</fullName>
    </submittedName>
</protein>
<evidence type="ECO:0000256" key="3">
    <source>
        <dbReference type="SAM" id="MobiDB-lite"/>
    </source>
</evidence>
<dbReference type="RefSeq" id="WP_305929413.1">
    <property type="nucleotide sequence ID" value="NZ_JAVAIL010000002.1"/>
</dbReference>
<proteinExistence type="predicted"/>
<feature type="region of interest" description="Disordered" evidence="3">
    <location>
        <begin position="1"/>
        <end position="23"/>
    </location>
</feature>
<dbReference type="Proteomes" id="UP001235664">
    <property type="component" value="Unassembled WGS sequence"/>
</dbReference>
<feature type="compositionally biased region" description="Basic and acidic residues" evidence="3">
    <location>
        <begin position="13"/>
        <end position="23"/>
    </location>
</feature>
<evidence type="ECO:0000256" key="1">
    <source>
        <dbReference type="ARBA" id="ARBA00022603"/>
    </source>
</evidence>
<organism evidence="4 5">
    <name type="scientific">Qipengyuania benthica</name>
    <dbReference type="NCBI Taxonomy" id="3067651"/>
    <lineage>
        <taxon>Bacteria</taxon>
        <taxon>Pseudomonadati</taxon>
        <taxon>Pseudomonadota</taxon>
        <taxon>Alphaproteobacteria</taxon>
        <taxon>Sphingomonadales</taxon>
        <taxon>Erythrobacteraceae</taxon>
        <taxon>Qipengyuania</taxon>
    </lineage>
</organism>
<dbReference type="Gene3D" id="3.40.50.150">
    <property type="entry name" value="Vaccinia Virus protein VP39"/>
    <property type="match status" value="1"/>
</dbReference>
<reference evidence="4 5" key="1">
    <citation type="submission" date="2023-08" db="EMBL/GenBank/DDBJ databases">
        <title>genomic of DY56.</title>
        <authorList>
            <person name="Wang Y."/>
        </authorList>
    </citation>
    <scope>NUCLEOTIDE SEQUENCE [LARGE SCALE GENOMIC DNA]</scope>
    <source>
        <strain evidence="4 5">DY56-A-20</strain>
    </source>
</reference>
<dbReference type="SUPFAM" id="SSF53335">
    <property type="entry name" value="S-adenosyl-L-methionine-dependent methyltransferases"/>
    <property type="match status" value="1"/>
</dbReference>
<keyword evidence="1 4" id="KW-0489">Methyltransferase</keyword>
<dbReference type="Pfam" id="PF13489">
    <property type="entry name" value="Methyltransf_23"/>
    <property type="match status" value="1"/>
</dbReference>
<evidence type="ECO:0000313" key="4">
    <source>
        <dbReference type="EMBL" id="MDP4539277.1"/>
    </source>
</evidence>
<dbReference type="GO" id="GO:0032259">
    <property type="term" value="P:methylation"/>
    <property type="evidence" value="ECO:0007669"/>
    <property type="project" value="UniProtKB-KW"/>
</dbReference>
<comment type="caution">
    <text evidence="4">The sequence shown here is derived from an EMBL/GenBank/DDBJ whole genome shotgun (WGS) entry which is preliminary data.</text>
</comment>
<evidence type="ECO:0000256" key="2">
    <source>
        <dbReference type="ARBA" id="ARBA00022679"/>
    </source>
</evidence>
<accession>A0ABT9H7I8</accession>
<name>A0ABT9H7I8_9SPHN</name>
<dbReference type="PANTHER" id="PTHR13090">
    <property type="entry name" value="ARGININE-HYDROXYLASE NDUFAF5, MITOCHONDRIAL"/>
    <property type="match status" value="1"/>
</dbReference>
<dbReference type="InterPro" id="IPR029063">
    <property type="entry name" value="SAM-dependent_MTases_sf"/>
</dbReference>
<keyword evidence="2" id="KW-0808">Transferase</keyword>